<keyword evidence="10" id="KW-1185">Reference proteome</keyword>
<dbReference type="GO" id="GO:0005739">
    <property type="term" value="C:mitochondrion"/>
    <property type="evidence" value="ECO:0007669"/>
    <property type="project" value="TreeGrafter"/>
</dbReference>
<feature type="transmembrane region" description="Helical" evidence="7">
    <location>
        <begin position="12"/>
        <end position="31"/>
    </location>
</feature>
<keyword evidence="7" id="KW-0812">Transmembrane</keyword>
<reference evidence="9" key="1">
    <citation type="submission" date="2013-04" db="EMBL/GenBank/DDBJ databases">
        <authorList>
            <person name="Qu J."/>
            <person name="Murali S.C."/>
            <person name="Bandaranaike D."/>
            <person name="Bellair M."/>
            <person name="Blankenburg K."/>
            <person name="Chao H."/>
            <person name="Dinh H."/>
            <person name="Doddapaneni H."/>
            <person name="Downs B."/>
            <person name="Dugan-Rocha S."/>
            <person name="Elkadiri S."/>
            <person name="Gnanaolivu R.D."/>
            <person name="Hernandez B."/>
            <person name="Javaid M."/>
            <person name="Jayaseelan J.C."/>
            <person name="Lee S."/>
            <person name="Li M."/>
            <person name="Ming W."/>
            <person name="Munidasa M."/>
            <person name="Muniz J."/>
            <person name="Nguyen L."/>
            <person name="Ongeri F."/>
            <person name="Osuji N."/>
            <person name="Pu L.-L."/>
            <person name="Puazo M."/>
            <person name="Qu C."/>
            <person name="Quiroz J."/>
            <person name="Raj R."/>
            <person name="Weissenberger G."/>
            <person name="Xin Y."/>
            <person name="Zou X."/>
            <person name="Han Y."/>
            <person name="Richards S."/>
            <person name="Worley K."/>
            <person name="Muzny D."/>
            <person name="Gibbs R."/>
        </authorList>
    </citation>
    <scope>NUCLEOTIDE SEQUENCE</scope>
    <source>
        <strain evidence="9">Sampled in the wild</strain>
    </source>
</reference>
<dbReference type="GO" id="GO:0016891">
    <property type="term" value="F:RNA endonuclease activity producing 5'-phosphomonoesters, hydrolytic mechanism"/>
    <property type="evidence" value="ECO:0007669"/>
    <property type="project" value="TreeGrafter"/>
</dbReference>
<keyword evidence="7" id="KW-1133">Transmembrane helix</keyword>
<dbReference type="PANTHER" id="PTHR43856:SF1">
    <property type="entry name" value="MITOCHONDRIAL CARDIOLIPIN HYDROLASE"/>
    <property type="match status" value="1"/>
</dbReference>
<dbReference type="PROSITE" id="PS50035">
    <property type="entry name" value="PLD"/>
    <property type="match status" value="1"/>
</dbReference>
<accession>A0A8K0KKU9</accession>
<dbReference type="Pfam" id="PF13091">
    <property type="entry name" value="PLDc_2"/>
    <property type="match status" value="1"/>
</dbReference>
<dbReference type="PANTHER" id="PTHR43856">
    <property type="entry name" value="CARDIOLIPIN HYDROLASE"/>
    <property type="match status" value="1"/>
</dbReference>
<dbReference type="Proteomes" id="UP000792457">
    <property type="component" value="Unassembled WGS sequence"/>
</dbReference>
<evidence type="ECO:0000256" key="6">
    <source>
        <dbReference type="ARBA" id="ARBA00043167"/>
    </source>
</evidence>
<keyword evidence="7" id="KW-0472">Membrane</keyword>
<dbReference type="EMBL" id="KZ308780">
    <property type="protein sequence ID" value="KAG8234118.1"/>
    <property type="molecule type" value="Genomic_DNA"/>
</dbReference>
<keyword evidence="1" id="KW-0378">Hydrolase</keyword>
<dbReference type="SUPFAM" id="SSF56024">
    <property type="entry name" value="Phospholipase D/nuclease"/>
    <property type="match status" value="1"/>
</dbReference>
<evidence type="ECO:0000256" key="5">
    <source>
        <dbReference type="ARBA" id="ARBA00040549"/>
    </source>
</evidence>
<keyword evidence="3" id="KW-0443">Lipid metabolism</keyword>
<sequence>MSPFTLDSLKLKIFTALFITAVGTETVYYFYKRLRKHPKKRIQNEVLFFPDKGIACSAYFDQKSGCNMPNCSYTHEITNLRRVIERLRTSKKSLDVCIFILTCYEIGQEIVNLKRKGVKIRIIVDYEMANSSGSQIELFRKHGIPVRTKNVSQLMHHKFAIIDEEFLICGSFNWTMQAVTSNWENVILTSEPELVQPFATHFQDLWNEFSNSRN</sequence>
<dbReference type="InterPro" id="IPR025202">
    <property type="entry name" value="PLD-like_dom"/>
</dbReference>
<evidence type="ECO:0000259" key="8">
    <source>
        <dbReference type="PROSITE" id="PS50035"/>
    </source>
</evidence>
<dbReference type="OrthoDB" id="5205528at2759"/>
<dbReference type="InterPro" id="IPR001736">
    <property type="entry name" value="PLipase_D/transphosphatidylase"/>
</dbReference>
<gene>
    <name evidence="9" type="ORF">J437_LFUL010965</name>
</gene>
<name>A0A8K0KKU9_LADFU</name>
<keyword evidence="2" id="KW-0442">Lipid degradation</keyword>
<dbReference type="GO" id="GO:0016042">
    <property type="term" value="P:lipid catabolic process"/>
    <property type="evidence" value="ECO:0007669"/>
    <property type="project" value="UniProtKB-KW"/>
</dbReference>
<organism evidence="9 10">
    <name type="scientific">Ladona fulva</name>
    <name type="common">Scarce chaser dragonfly</name>
    <name type="synonym">Libellula fulva</name>
    <dbReference type="NCBI Taxonomy" id="123851"/>
    <lineage>
        <taxon>Eukaryota</taxon>
        <taxon>Metazoa</taxon>
        <taxon>Ecdysozoa</taxon>
        <taxon>Arthropoda</taxon>
        <taxon>Hexapoda</taxon>
        <taxon>Insecta</taxon>
        <taxon>Pterygota</taxon>
        <taxon>Palaeoptera</taxon>
        <taxon>Odonata</taxon>
        <taxon>Epiprocta</taxon>
        <taxon>Anisoptera</taxon>
        <taxon>Libelluloidea</taxon>
        <taxon>Libellulidae</taxon>
        <taxon>Ladona</taxon>
    </lineage>
</organism>
<dbReference type="GO" id="GO:0034587">
    <property type="term" value="P:piRNA processing"/>
    <property type="evidence" value="ECO:0007669"/>
    <property type="project" value="TreeGrafter"/>
</dbReference>
<evidence type="ECO:0000256" key="4">
    <source>
        <dbReference type="ARBA" id="ARBA00038012"/>
    </source>
</evidence>
<evidence type="ECO:0000256" key="2">
    <source>
        <dbReference type="ARBA" id="ARBA00022963"/>
    </source>
</evidence>
<proteinExistence type="inferred from homology"/>
<reference evidence="9" key="2">
    <citation type="submission" date="2017-10" db="EMBL/GenBank/DDBJ databases">
        <title>Ladona fulva Genome sequencing and assembly.</title>
        <authorList>
            <person name="Murali S."/>
            <person name="Richards S."/>
            <person name="Bandaranaike D."/>
            <person name="Bellair M."/>
            <person name="Blankenburg K."/>
            <person name="Chao H."/>
            <person name="Dinh H."/>
            <person name="Doddapaneni H."/>
            <person name="Dugan-Rocha S."/>
            <person name="Elkadiri S."/>
            <person name="Gnanaolivu R."/>
            <person name="Hernandez B."/>
            <person name="Skinner E."/>
            <person name="Javaid M."/>
            <person name="Lee S."/>
            <person name="Li M."/>
            <person name="Ming W."/>
            <person name="Munidasa M."/>
            <person name="Muniz J."/>
            <person name="Nguyen L."/>
            <person name="Hughes D."/>
            <person name="Osuji N."/>
            <person name="Pu L.-L."/>
            <person name="Puazo M."/>
            <person name="Qu C."/>
            <person name="Quiroz J."/>
            <person name="Raj R."/>
            <person name="Weissenberger G."/>
            <person name="Xin Y."/>
            <person name="Zou X."/>
            <person name="Han Y."/>
            <person name="Worley K."/>
            <person name="Muzny D."/>
            <person name="Gibbs R."/>
        </authorList>
    </citation>
    <scope>NUCLEOTIDE SEQUENCE</scope>
    <source>
        <strain evidence="9">Sampled in the wild</strain>
    </source>
</reference>
<evidence type="ECO:0000256" key="1">
    <source>
        <dbReference type="ARBA" id="ARBA00022801"/>
    </source>
</evidence>
<protein>
    <recommendedName>
        <fullName evidence="5">Mitochondrial cardiolipin hydrolase</fullName>
    </recommendedName>
    <alternativeName>
        <fullName evidence="6">Mitochondrial phospholipase</fullName>
    </alternativeName>
</protein>
<evidence type="ECO:0000313" key="9">
    <source>
        <dbReference type="EMBL" id="KAG8234118.1"/>
    </source>
</evidence>
<comment type="caution">
    <text evidence="9">The sequence shown here is derived from an EMBL/GenBank/DDBJ whole genome shotgun (WGS) entry which is preliminary data.</text>
</comment>
<evidence type="ECO:0000256" key="3">
    <source>
        <dbReference type="ARBA" id="ARBA00023098"/>
    </source>
</evidence>
<evidence type="ECO:0000313" key="10">
    <source>
        <dbReference type="Proteomes" id="UP000792457"/>
    </source>
</evidence>
<dbReference type="AlphaFoldDB" id="A0A8K0KKU9"/>
<evidence type="ECO:0000256" key="7">
    <source>
        <dbReference type="SAM" id="Phobius"/>
    </source>
</evidence>
<dbReference type="Gene3D" id="3.30.870.10">
    <property type="entry name" value="Endonuclease Chain A"/>
    <property type="match status" value="1"/>
</dbReference>
<feature type="domain" description="PLD phosphodiesterase" evidence="8">
    <location>
        <begin position="151"/>
        <end position="178"/>
    </location>
</feature>
<dbReference type="SMART" id="SM00155">
    <property type="entry name" value="PLDc"/>
    <property type="match status" value="1"/>
</dbReference>
<dbReference type="InterPro" id="IPR051406">
    <property type="entry name" value="PLD_domain"/>
</dbReference>
<comment type="similarity">
    <text evidence="4">Belongs to the phospholipase D family. MitoPLD/Zucchini subfamily.</text>
</comment>
<dbReference type="CDD" id="cd09171">
    <property type="entry name" value="PLDc_vPLD6_like"/>
    <property type="match status" value="1"/>
</dbReference>